<protein>
    <submittedName>
        <fullName evidence="8">Mitochondrial NADH kinase Pos5</fullName>
    </submittedName>
</protein>
<evidence type="ECO:0000313" key="9">
    <source>
        <dbReference type="Proteomes" id="UP001212411"/>
    </source>
</evidence>
<dbReference type="GO" id="GO:0003951">
    <property type="term" value="F:NAD+ kinase activity"/>
    <property type="evidence" value="ECO:0007669"/>
    <property type="project" value="InterPro"/>
</dbReference>
<dbReference type="GO" id="GO:0019674">
    <property type="term" value="P:NAD+ metabolic process"/>
    <property type="evidence" value="ECO:0007669"/>
    <property type="project" value="InterPro"/>
</dbReference>
<evidence type="ECO:0000256" key="1">
    <source>
        <dbReference type="ARBA" id="ARBA00010995"/>
    </source>
</evidence>
<keyword evidence="4 8" id="KW-0418">Kinase</keyword>
<dbReference type="RefSeq" id="XP_056039152.1">
    <property type="nucleotide sequence ID" value="XM_056183391.1"/>
</dbReference>
<dbReference type="SUPFAM" id="SSF111331">
    <property type="entry name" value="NAD kinase/diacylglycerol kinase-like"/>
    <property type="match status" value="1"/>
</dbReference>
<accession>A0AAE9WEP6</accession>
<keyword evidence="5" id="KW-0067">ATP-binding</keyword>
<evidence type="ECO:0000256" key="6">
    <source>
        <dbReference type="ARBA" id="ARBA00022857"/>
    </source>
</evidence>
<organism evidence="8 9">
    <name type="scientific">Schizosaccharomyces osmophilus</name>
    <dbReference type="NCBI Taxonomy" id="2545709"/>
    <lineage>
        <taxon>Eukaryota</taxon>
        <taxon>Fungi</taxon>
        <taxon>Dikarya</taxon>
        <taxon>Ascomycota</taxon>
        <taxon>Taphrinomycotina</taxon>
        <taxon>Schizosaccharomycetes</taxon>
        <taxon>Schizosaccharomycetales</taxon>
        <taxon>Schizosaccharomycetaceae</taxon>
        <taxon>Schizosaccharomyces</taxon>
    </lineage>
</organism>
<reference evidence="8 9" key="1">
    <citation type="journal article" date="2023" name="G3 (Bethesda)">
        <title>A high-quality reference genome for the fission yeast Schizosaccharomyces osmophilus.</title>
        <authorList>
            <person name="Jia G.S."/>
            <person name="Zhang W.C."/>
            <person name="Liang Y."/>
            <person name="Liu X.H."/>
            <person name="Rhind N."/>
            <person name="Pidoux A."/>
            <person name="Brysch-Herzberg M."/>
            <person name="Du L.L."/>
        </authorList>
    </citation>
    <scope>NUCLEOTIDE SEQUENCE [LARGE SCALE GENOMIC DNA]</scope>
    <source>
        <strain evidence="8 9">CBS 15793</strain>
    </source>
</reference>
<evidence type="ECO:0000256" key="2">
    <source>
        <dbReference type="ARBA" id="ARBA00022679"/>
    </source>
</evidence>
<dbReference type="EMBL" id="CP115613">
    <property type="protein sequence ID" value="WBW74909.1"/>
    <property type="molecule type" value="Genomic_DNA"/>
</dbReference>
<evidence type="ECO:0000256" key="5">
    <source>
        <dbReference type="ARBA" id="ARBA00022840"/>
    </source>
</evidence>
<keyword evidence="3" id="KW-0547">Nucleotide-binding</keyword>
<dbReference type="GO" id="GO:0006741">
    <property type="term" value="P:NADP+ biosynthetic process"/>
    <property type="evidence" value="ECO:0007669"/>
    <property type="project" value="InterPro"/>
</dbReference>
<comment type="similarity">
    <text evidence="1">Belongs to the NAD kinase family.</text>
</comment>
<dbReference type="FunFam" id="2.60.200.30:FF:000009">
    <property type="entry name" value="Poly(P)/ATP NAD kinase"/>
    <property type="match status" value="1"/>
</dbReference>
<evidence type="ECO:0000256" key="4">
    <source>
        <dbReference type="ARBA" id="ARBA00022777"/>
    </source>
</evidence>
<keyword evidence="6" id="KW-0521">NADP</keyword>
<evidence type="ECO:0000256" key="7">
    <source>
        <dbReference type="ARBA" id="ARBA00023027"/>
    </source>
</evidence>
<dbReference type="Pfam" id="PF01513">
    <property type="entry name" value="NAD_kinase"/>
    <property type="match status" value="1"/>
</dbReference>
<dbReference type="InterPro" id="IPR017437">
    <property type="entry name" value="ATP-NAD_kinase_PpnK-typ_C"/>
</dbReference>
<dbReference type="GO" id="GO:0005524">
    <property type="term" value="F:ATP binding"/>
    <property type="evidence" value="ECO:0007669"/>
    <property type="project" value="UniProtKB-KW"/>
</dbReference>
<dbReference type="HAMAP" id="MF_00361">
    <property type="entry name" value="NAD_kinase"/>
    <property type="match status" value="1"/>
</dbReference>
<evidence type="ECO:0000256" key="3">
    <source>
        <dbReference type="ARBA" id="ARBA00022741"/>
    </source>
</evidence>
<dbReference type="KEGG" id="som:SOMG_04611"/>
<keyword evidence="2" id="KW-0808">Transferase</keyword>
<dbReference type="InterPro" id="IPR002504">
    <property type="entry name" value="NADK"/>
</dbReference>
<dbReference type="InterPro" id="IPR017438">
    <property type="entry name" value="ATP-NAD_kinase_N"/>
</dbReference>
<dbReference type="Pfam" id="PF20143">
    <property type="entry name" value="NAD_kinase_C"/>
    <property type="match status" value="1"/>
</dbReference>
<dbReference type="Proteomes" id="UP001212411">
    <property type="component" value="Chromosome 3"/>
</dbReference>
<dbReference type="Gene3D" id="3.40.50.10330">
    <property type="entry name" value="Probable inorganic polyphosphate/atp-NAD kinase, domain 1"/>
    <property type="match status" value="1"/>
</dbReference>
<evidence type="ECO:0000313" key="8">
    <source>
        <dbReference type="EMBL" id="WBW74909.1"/>
    </source>
</evidence>
<dbReference type="AlphaFoldDB" id="A0AAE9WEP6"/>
<keyword evidence="7" id="KW-0520">NAD</keyword>
<dbReference type="Gene3D" id="2.60.200.30">
    <property type="entry name" value="Probable inorganic polyphosphate/atp-NAD kinase, domain 2"/>
    <property type="match status" value="1"/>
</dbReference>
<keyword evidence="9" id="KW-1185">Reference proteome</keyword>
<proteinExistence type="inferred from homology"/>
<sequence length="379" mass="42633">MLLRRQFQLAFAPIRLSQFCLSTRQQFRNIRNAGVCFQSTFTGTTIKSLPPRIIPVYQDCVSPQSVGGKANLKQLQWPLSPRNILILKKTMDLKVNQCFTRLVEHLQTIYPDLSLIVDKETAKAFPQYKLYSWDDEADLEKKVDIVITVGGDGTILHAASLFAKSGMPPILSFSLGTLGFLLPFDISDFQTAFADMYSSRSYVLMRMRLSLTMKRNTYDETSFIMNEMHIHRGLSPHMAVLKVFINDKFLTEAIADGIIISTPTGSTAYSLSSGGPIVHPSINALLLTPICPSSLSFRPVLFPDSFTISVETSEKSRVRPQLSVDGRLLGLTDIGQRIHICSKKDNGIPCVIRSHKEDDWMSDIVGLLRWNHPFDRKGW</sequence>
<dbReference type="PANTHER" id="PTHR20275:SF26">
    <property type="entry name" value="NADH KINASE POS5, MITOCHONDRIAL"/>
    <property type="match status" value="1"/>
</dbReference>
<name>A0AAE9WEP6_9SCHI</name>
<gene>
    <name evidence="8" type="primary">pos5</name>
    <name evidence="8" type="ORF">SOMG_04611</name>
</gene>
<dbReference type="InterPro" id="IPR016064">
    <property type="entry name" value="NAD/diacylglycerol_kinase_sf"/>
</dbReference>
<dbReference type="GeneID" id="80878080"/>
<dbReference type="PANTHER" id="PTHR20275">
    <property type="entry name" value="NAD KINASE"/>
    <property type="match status" value="1"/>
</dbReference>